<keyword evidence="3" id="KW-1185">Reference proteome</keyword>
<dbReference type="AlphaFoldDB" id="H0HPI5"/>
<proteinExistence type="predicted"/>
<evidence type="ECO:0000313" key="3">
    <source>
        <dbReference type="Proteomes" id="UP000003250"/>
    </source>
</evidence>
<organism evidence="2 3">
    <name type="scientific">Mesorhizobium alhagi CCNWXJ12-2</name>
    <dbReference type="NCBI Taxonomy" id="1107882"/>
    <lineage>
        <taxon>Bacteria</taxon>
        <taxon>Pseudomonadati</taxon>
        <taxon>Pseudomonadota</taxon>
        <taxon>Alphaproteobacteria</taxon>
        <taxon>Hyphomicrobiales</taxon>
        <taxon>Phyllobacteriaceae</taxon>
        <taxon>Allomesorhizobium</taxon>
    </lineage>
</organism>
<dbReference type="RefSeq" id="WP_008835696.1">
    <property type="nucleotide sequence ID" value="NZ_AHAM01000071.1"/>
</dbReference>
<reference evidence="2 3" key="1">
    <citation type="journal article" date="2012" name="J. Bacteriol.">
        <title>Draft Genome Sequence of Mesorhizobium alhagi CCNWXJ12-2T, a Novel Salt-Resistant Species Isolated from the Desert of Northwestern China.</title>
        <authorList>
            <person name="Zhou M."/>
            <person name="Chen W."/>
            <person name="Chen H."/>
            <person name="Wei G."/>
        </authorList>
    </citation>
    <scope>NUCLEOTIDE SEQUENCE [LARGE SCALE GENOMIC DNA]</scope>
    <source>
        <strain evidence="2 3">CCNWXJ12-2</strain>
    </source>
</reference>
<sequence length="68" mass="7748">MRNEQAAVTRGEKGRSQIKKELRERDKDENWKGESLKQADKKEKRARRPRASEKEKTAGLAVPRGDGG</sequence>
<feature type="region of interest" description="Disordered" evidence="1">
    <location>
        <begin position="1"/>
        <end position="68"/>
    </location>
</feature>
<evidence type="ECO:0000256" key="1">
    <source>
        <dbReference type="SAM" id="MobiDB-lite"/>
    </source>
</evidence>
<evidence type="ECO:0000313" key="2">
    <source>
        <dbReference type="EMBL" id="EHK57357.1"/>
    </source>
</evidence>
<dbReference type="EMBL" id="AHAM01000071">
    <property type="protein sequence ID" value="EHK57357.1"/>
    <property type="molecule type" value="Genomic_DNA"/>
</dbReference>
<accession>H0HPI5</accession>
<dbReference type="PATRIC" id="fig|1107882.3.peg.2030"/>
<name>H0HPI5_9HYPH</name>
<dbReference type="Proteomes" id="UP000003250">
    <property type="component" value="Unassembled WGS sequence"/>
</dbReference>
<protein>
    <submittedName>
        <fullName evidence="2">Uncharacterized protein</fullName>
    </submittedName>
</protein>
<gene>
    <name evidence="2" type="ORF">MAXJ12_10323</name>
</gene>
<feature type="compositionally biased region" description="Basic and acidic residues" evidence="1">
    <location>
        <begin position="10"/>
        <end position="43"/>
    </location>
</feature>